<dbReference type="Pfam" id="PF00440">
    <property type="entry name" value="TetR_N"/>
    <property type="match status" value="1"/>
</dbReference>
<dbReference type="SUPFAM" id="SSF46689">
    <property type="entry name" value="Homeodomain-like"/>
    <property type="match status" value="1"/>
</dbReference>
<dbReference type="InterPro" id="IPR001647">
    <property type="entry name" value="HTH_TetR"/>
</dbReference>
<dbReference type="InterPro" id="IPR009057">
    <property type="entry name" value="Homeodomain-like_sf"/>
</dbReference>
<dbReference type="PROSITE" id="PS01081">
    <property type="entry name" value="HTH_TETR_1"/>
    <property type="match status" value="1"/>
</dbReference>
<dbReference type="STRING" id="764291.STRUR_0609"/>
<dbReference type="PANTHER" id="PTHR43479:SF11">
    <property type="entry name" value="ACREF_ENVCD OPERON REPRESSOR-RELATED"/>
    <property type="match status" value="1"/>
</dbReference>
<sequence length="216" mass="25176">MSETIIETYKDILMHENMPNGKRKTLEAAIFLFSKNGFSATSTSQLAEQAGVSQATIFKYFKTKDDLLIAIVLPIMPRLFQDFFPNLKEIKNLKDAIHFIVIDRFQFFSANAPILKILLQEIAINPILREKFQKRLMSQDIGKEIEKYIHQLKENNLNFDDSLSTTEIIRYILGPLYTYFTQRFILQLDSPNQSRDLVLVERQILKALIKDNKKKL</sequence>
<dbReference type="InterPro" id="IPR050624">
    <property type="entry name" value="HTH-type_Tx_Regulator"/>
</dbReference>
<dbReference type="PANTHER" id="PTHR43479">
    <property type="entry name" value="ACREF/ENVCD OPERON REPRESSOR-RELATED"/>
    <property type="match status" value="1"/>
</dbReference>
<evidence type="ECO:0000256" key="1">
    <source>
        <dbReference type="ARBA" id="ARBA00023125"/>
    </source>
</evidence>
<dbReference type="PROSITE" id="PS50977">
    <property type="entry name" value="HTH_TETR_2"/>
    <property type="match status" value="1"/>
</dbReference>
<keyword evidence="5" id="KW-1185">Reference proteome</keyword>
<evidence type="ECO:0000313" key="5">
    <source>
        <dbReference type="Proteomes" id="UP000005388"/>
    </source>
</evidence>
<comment type="caution">
    <text evidence="4">The sequence shown here is derived from an EMBL/GenBank/DDBJ whole genome shotgun (WGS) entry which is preliminary data.</text>
</comment>
<reference evidence="4 5" key="1">
    <citation type="journal article" date="2014" name="Int. J. Syst. Evol. Microbiol.">
        <title>Phylogenomics and the dynamic genome evolution of the genus Streptococcus.</title>
        <authorList>
            <consortium name="The Broad Institute Genome Sequencing Platform"/>
            <person name="Richards V.P."/>
            <person name="Palmer S.R."/>
            <person name="Pavinski Bitar P.D."/>
            <person name="Qin X."/>
            <person name="Weinstock G.M."/>
            <person name="Highlander S.K."/>
            <person name="Town C.D."/>
            <person name="Burne R.A."/>
            <person name="Stanhope M.J."/>
        </authorList>
    </citation>
    <scope>NUCLEOTIDE SEQUENCE [LARGE SCALE GENOMIC DNA]</scope>
    <source>
        <strain evidence="4 5">2285-97</strain>
    </source>
</reference>
<dbReference type="eggNOG" id="COG1309">
    <property type="taxonomic scope" value="Bacteria"/>
</dbReference>
<dbReference type="InterPro" id="IPR023772">
    <property type="entry name" value="DNA-bd_HTH_TetR-type_CS"/>
</dbReference>
<dbReference type="Gene3D" id="1.10.357.10">
    <property type="entry name" value="Tetracycline Repressor, domain 2"/>
    <property type="match status" value="1"/>
</dbReference>
<dbReference type="RefSeq" id="WP_006739680.1">
    <property type="nucleotide sequence ID" value="NZ_AEUZ02000001.1"/>
</dbReference>
<evidence type="ECO:0000256" key="2">
    <source>
        <dbReference type="PROSITE-ProRule" id="PRU00335"/>
    </source>
</evidence>
<accession>G5KD89</accession>
<feature type="DNA-binding region" description="H-T-H motif" evidence="2">
    <location>
        <begin position="42"/>
        <end position="61"/>
    </location>
</feature>
<gene>
    <name evidence="4" type="ORF">STRUR_0609</name>
</gene>
<dbReference type="EMBL" id="AEUZ02000001">
    <property type="protein sequence ID" value="EHJ56944.1"/>
    <property type="molecule type" value="Genomic_DNA"/>
</dbReference>
<dbReference type="AlphaFoldDB" id="G5KD89"/>
<evidence type="ECO:0000259" key="3">
    <source>
        <dbReference type="PROSITE" id="PS50977"/>
    </source>
</evidence>
<evidence type="ECO:0000313" key="4">
    <source>
        <dbReference type="EMBL" id="EHJ56944.1"/>
    </source>
</evidence>
<name>G5KD89_9STRE</name>
<feature type="domain" description="HTH tetR-type" evidence="3">
    <location>
        <begin position="19"/>
        <end position="79"/>
    </location>
</feature>
<dbReference type="PRINTS" id="PR00455">
    <property type="entry name" value="HTHTETR"/>
</dbReference>
<dbReference type="GO" id="GO:0003677">
    <property type="term" value="F:DNA binding"/>
    <property type="evidence" value="ECO:0007669"/>
    <property type="project" value="UniProtKB-UniRule"/>
</dbReference>
<proteinExistence type="predicted"/>
<organism evidence="4 5">
    <name type="scientific">Streptococcus urinalis 2285-97</name>
    <dbReference type="NCBI Taxonomy" id="764291"/>
    <lineage>
        <taxon>Bacteria</taxon>
        <taxon>Bacillati</taxon>
        <taxon>Bacillota</taxon>
        <taxon>Bacilli</taxon>
        <taxon>Lactobacillales</taxon>
        <taxon>Streptococcaceae</taxon>
        <taxon>Streptococcus</taxon>
    </lineage>
</organism>
<protein>
    <submittedName>
        <fullName evidence="4">Transcriptional regulator, TetR family</fullName>
    </submittedName>
</protein>
<keyword evidence="1 2" id="KW-0238">DNA-binding</keyword>
<dbReference type="Proteomes" id="UP000005388">
    <property type="component" value="Unassembled WGS sequence"/>
</dbReference>